<organism evidence="13 14">
    <name type="scientific">Shewanella atlantica</name>
    <dbReference type="NCBI Taxonomy" id="271099"/>
    <lineage>
        <taxon>Bacteria</taxon>
        <taxon>Pseudomonadati</taxon>
        <taxon>Pseudomonadota</taxon>
        <taxon>Gammaproteobacteria</taxon>
        <taxon>Alteromonadales</taxon>
        <taxon>Shewanellaceae</taxon>
        <taxon>Shewanella</taxon>
    </lineage>
</organism>
<evidence type="ECO:0000256" key="11">
    <source>
        <dbReference type="SAM" id="SignalP"/>
    </source>
</evidence>
<evidence type="ECO:0000256" key="4">
    <source>
        <dbReference type="ARBA" id="ARBA00022525"/>
    </source>
</evidence>
<comment type="caution">
    <text evidence="13">The sequence shown here is derived from an EMBL/GenBank/DDBJ whole genome shotgun (WGS) entry which is preliminary data.</text>
</comment>
<evidence type="ECO:0000256" key="5">
    <source>
        <dbReference type="ARBA" id="ARBA00022670"/>
    </source>
</evidence>
<dbReference type="GO" id="GO:0008270">
    <property type="term" value="F:zinc ion binding"/>
    <property type="evidence" value="ECO:0007669"/>
    <property type="project" value="InterPro"/>
</dbReference>
<dbReference type="Pfam" id="PF02225">
    <property type="entry name" value="PA"/>
    <property type="match status" value="1"/>
</dbReference>
<dbReference type="Pfam" id="PF22352">
    <property type="entry name" value="K319L-like_PKD"/>
    <property type="match status" value="1"/>
</dbReference>
<protein>
    <submittedName>
        <fullName evidence="13">GlyGly-CTERM sorting domain-containing protein</fullName>
    </submittedName>
</protein>
<keyword evidence="14" id="KW-1185">Reference proteome</keyword>
<dbReference type="InterPro" id="IPR001842">
    <property type="entry name" value="Peptidase_M36"/>
</dbReference>
<keyword evidence="6" id="KW-0479">Metal-binding</keyword>
<dbReference type="Gene3D" id="3.50.30.30">
    <property type="match status" value="1"/>
</dbReference>
<dbReference type="InterPro" id="IPR050371">
    <property type="entry name" value="Fungal_virulence_M36"/>
</dbReference>
<reference evidence="13 14" key="1">
    <citation type="submission" date="2018-12" db="EMBL/GenBank/DDBJ databases">
        <authorList>
            <person name="Yu L."/>
        </authorList>
    </citation>
    <scope>NUCLEOTIDE SEQUENCE [LARGE SCALE GENOMIC DNA]</scope>
    <source>
        <strain evidence="13 14">HAW-EB5</strain>
    </source>
</reference>
<dbReference type="Gene3D" id="2.60.40.10">
    <property type="entry name" value="Immunoglobulins"/>
    <property type="match status" value="1"/>
</dbReference>
<comment type="cofactor">
    <cofactor evidence="1">
        <name>Zn(2+)</name>
        <dbReference type="ChEBI" id="CHEBI:29105"/>
    </cofactor>
</comment>
<dbReference type="NCBIfam" id="TIGR03501">
    <property type="entry name" value="GlyGly_CTERM"/>
    <property type="match status" value="1"/>
</dbReference>
<evidence type="ECO:0000256" key="3">
    <source>
        <dbReference type="ARBA" id="ARBA00006006"/>
    </source>
</evidence>
<evidence type="ECO:0000259" key="12">
    <source>
        <dbReference type="PROSITE" id="PS50835"/>
    </source>
</evidence>
<keyword evidence="10" id="KW-0865">Zymogen</keyword>
<evidence type="ECO:0000256" key="10">
    <source>
        <dbReference type="ARBA" id="ARBA00023145"/>
    </source>
</evidence>
<keyword evidence="8" id="KW-0862">Zinc</keyword>
<feature type="chain" id="PRO_5018656893" evidence="11">
    <location>
        <begin position="23"/>
        <end position="1299"/>
    </location>
</feature>
<comment type="similarity">
    <text evidence="3">Belongs to the peptidase M36 family.</text>
</comment>
<dbReference type="PANTHER" id="PTHR33478">
    <property type="entry name" value="EXTRACELLULAR METALLOPROTEINASE MEP"/>
    <property type="match status" value="1"/>
</dbReference>
<dbReference type="GO" id="GO:0005615">
    <property type="term" value="C:extracellular space"/>
    <property type="evidence" value="ECO:0007669"/>
    <property type="project" value="InterPro"/>
</dbReference>
<dbReference type="NCBIfam" id="NF038111">
    <property type="entry name" value="rhom_dep_M36"/>
    <property type="match status" value="1"/>
</dbReference>
<feature type="signal peptide" evidence="11">
    <location>
        <begin position="1"/>
        <end position="22"/>
    </location>
</feature>
<feature type="domain" description="Ig-like" evidence="12">
    <location>
        <begin position="1179"/>
        <end position="1266"/>
    </location>
</feature>
<dbReference type="InterPro" id="IPR020008">
    <property type="entry name" value="GlyGly_CTERM"/>
</dbReference>
<accession>A0A3S0KNZ9</accession>
<dbReference type="PROSITE" id="PS50835">
    <property type="entry name" value="IG_LIKE"/>
    <property type="match status" value="1"/>
</dbReference>
<evidence type="ECO:0000313" key="13">
    <source>
        <dbReference type="EMBL" id="RTR35009.1"/>
    </source>
</evidence>
<dbReference type="SUPFAM" id="SSF52025">
    <property type="entry name" value="PA domain"/>
    <property type="match status" value="1"/>
</dbReference>
<evidence type="ECO:0000256" key="8">
    <source>
        <dbReference type="ARBA" id="ARBA00022833"/>
    </source>
</evidence>
<evidence type="ECO:0000256" key="6">
    <source>
        <dbReference type="ARBA" id="ARBA00022723"/>
    </source>
</evidence>
<evidence type="ECO:0000256" key="1">
    <source>
        <dbReference type="ARBA" id="ARBA00001947"/>
    </source>
</evidence>
<evidence type="ECO:0000256" key="2">
    <source>
        <dbReference type="ARBA" id="ARBA00004613"/>
    </source>
</evidence>
<gene>
    <name evidence="13" type="ORF">EKG39_04935</name>
</gene>
<evidence type="ECO:0000256" key="9">
    <source>
        <dbReference type="ARBA" id="ARBA00023049"/>
    </source>
</evidence>
<dbReference type="Pfam" id="PF02128">
    <property type="entry name" value="Peptidase_M36"/>
    <property type="match status" value="1"/>
</dbReference>
<dbReference type="PANTHER" id="PTHR33478:SF1">
    <property type="entry name" value="EXTRACELLULAR METALLOPROTEINASE MEP"/>
    <property type="match status" value="1"/>
</dbReference>
<evidence type="ECO:0000313" key="14">
    <source>
        <dbReference type="Proteomes" id="UP000282060"/>
    </source>
</evidence>
<dbReference type="InterPro" id="IPR003137">
    <property type="entry name" value="PA_domain"/>
</dbReference>
<dbReference type="EMBL" id="RXNV01000001">
    <property type="protein sequence ID" value="RTR35009.1"/>
    <property type="molecule type" value="Genomic_DNA"/>
</dbReference>
<dbReference type="InterPro" id="IPR027268">
    <property type="entry name" value="Peptidase_M4/M1_CTD_sf"/>
</dbReference>
<keyword evidence="4" id="KW-0964">Secreted</keyword>
<keyword evidence="5" id="KW-0645">Protease</keyword>
<dbReference type="InterPro" id="IPR046450">
    <property type="entry name" value="PA_dom_sf"/>
</dbReference>
<evidence type="ECO:0000256" key="7">
    <source>
        <dbReference type="ARBA" id="ARBA00022801"/>
    </source>
</evidence>
<proteinExistence type="inferred from homology"/>
<dbReference type="Gene3D" id="1.10.390.10">
    <property type="entry name" value="Neutral Protease Domain 2"/>
    <property type="match status" value="1"/>
</dbReference>
<dbReference type="InterPro" id="IPR013783">
    <property type="entry name" value="Ig-like_fold"/>
</dbReference>
<sequence length="1299" mass="139405">MKTKVSIAVTAALISSATYSIAASASNTTISQLPHAVMQQTNLTSPTTSVSGMYDQFDTKTGQATFQWAKKGQLAPALGALEQKYKVATAADYYLNKITGISTANKGSSKAVLSNMHDNGRGATVAKYSQEVNGVEVFNHEVNIMMDREFNLVASSGKFANVSNQNRSISAIQENFGDSAVAVSAAFSEMGGTSVTLTSKETKSNKYQSFLSSNASGSKQIVGEPRAKQVYFEKKGKLVAAHYVELEVSNEESVDSEFYSFVIDANTSEVLFKHNLTSEDSAFDYRVYADETGVPWDSPHGNVIPATSADQVDSTEYLEAPMVTMTHGPISTKDAWLAEDATITSGNNVNAYVDAIAPDGFTNGDFTAEVTSANTFDYKYSTSEPESSVGNRKAAIVNLFYINNYLHDTFYDHGFDEAAGNAQALNYDRGGVEGDALRAEVQDNSGFNNANMSTPADGYSPRMQMYLWDSKDAIVGEHFGVTVTSDNSVGLLESTQRSSFGQGQFEVSGSVVRIDDATDPVTDGCEATSNAAAIAGNIAIIDRGACAFTQKVKHAQDAGAIAVLIANNSGTTEPAPMGGSDDSVKIPSMGLSLNDGAQIYALLDAGEDVSVSMFNQKPYKASSWDNAIVAHEWGHYISNRLVGNSSGLINQQGRSMGEGWGDFHALLLVSEADDAKLEGNELFQKAYAAVSYVGSFYTGIRNYPYSTDMTVNPLTFANVELGNGTGADRYGNAEVHDAGEPWAAMLWDSYAALINDERHSFEEARSLMMDYLVAGYKMTPIAPTYTEARDAILAAAYANDIKDYDLMLAAFARRGMGLGAVSPERFDTKHAGVVESYETKLATFTVSDHSIDTDYEGMTVGYCSKDGILDKGETGTVSFTVANKGSEAFESIEAEIKVTSGHDVTFANEGKISFSAVPLFGEATSSPIEFTLNEAGIADEVTFELSFPELDEEVKASDYTLSTVVNMDFASKDIDANMSTSDMEDYSGLVDFQEVVLSGGELANNTASLDGRYADYFPVDTQYLYIANNGFASDVAYETKPFTVGYGGDFSVSWFQYYEIEEAYDGGVVEIRVNGGDWVDVTEMGGYFSGAGYAGELANLLPGREAFTGDIAWPGETESVNFGTSLNGNQVQFRFRIVTDTNTNSFGWIVDNVTFSNITSNVFNEQIAGDVNACENRLPTVKAKASATLVKEGDVVTLSATAIDPNADDTLTYSWVQDSGPAVTITGANTKEANFVTPKLDPKQAMNFTVTVNDGTSNVTSSVKVSFAAVPKVETSSSGGSLGWLSLLLVPFAAFRRRK</sequence>
<dbReference type="RefSeq" id="WP_126504610.1">
    <property type="nucleotide sequence ID" value="NZ_RXNV01000001.1"/>
</dbReference>
<keyword evidence="7" id="KW-0378">Hydrolase</keyword>
<dbReference type="CDD" id="cd04818">
    <property type="entry name" value="PA_subtilisin_1"/>
    <property type="match status" value="1"/>
</dbReference>
<dbReference type="Gene3D" id="3.10.170.10">
    <property type="match status" value="1"/>
</dbReference>
<comment type="subcellular location">
    <subcellularLocation>
        <location evidence="2">Secreted</location>
    </subcellularLocation>
</comment>
<keyword evidence="11" id="KW-0732">Signal</keyword>
<dbReference type="InterPro" id="IPR007110">
    <property type="entry name" value="Ig-like_dom"/>
</dbReference>
<dbReference type="GO" id="GO:0004222">
    <property type="term" value="F:metalloendopeptidase activity"/>
    <property type="evidence" value="ECO:0007669"/>
    <property type="project" value="InterPro"/>
</dbReference>
<dbReference type="GO" id="GO:0006508">
    <property type="term" value="P:proteolysis"/>
    <property type="evidence" value="ECO:0007669"/>
    <property type="project" value="UniProtKB-KW"/>
</dbReference>
<dbReference type="SUPFAM" id="SSF55486">
    <property type="entry name" value="Metalloproteases ('zincins'), catalytic domain"/>
    <property type="match status" value="1"/>
</dbReference>
<dbReference type="OrthoDB" id="614750at2"/>
<name>A0A3S0KNZ9_9GAMM</name>
<dbReference type="Proteomes" id="UP000282060">
    <property type="component" value="Unassembled WGS sequence"/>
</dbReference>
<keyword evidence="9" id="KW-0482">Metalloprotease</keyword>